<dbReference type="SUPFAM" id="SSF56219">
    <property type="entry name" value="DNase I-like"/>
    <property type="match status" value="1"/>
</dbReference>
<sequence>MDTEKSEAASQQLKIMTFNIRNRSGTGNIAWVNRRSLVIRAIESFGPDLLGMQEGYREQIQDILEGLPVPYGSVGISRYGNTEDEYNNILYRSDKLRIVDWGQFWLSDAPDSPGSFSKHETKYPRICTWAKFRMLNEGEAAFYYFNTHLGLTEEARSQGIDIVLDRIQRYVDDPKIPLFLGGDFNMEETSSLFKRIEKANLQDTWAALGHSYIHDGTYNNFESTRNLEHIDWIFQRNCTALHAIEINDYHENGRYPSDHFPVQLTVEIPDLAGY</sequence>
<dbReference type="Gene3D" id="3.60.10.10">
    <property type="entry name" value="Endonuclease/exonuclease/phosphatase"/>
    <property type="match status" value="1"/>
</dbReference>
<name>A0ABQ4MHL7_9BACL</name>
<proteinExistence type="predicted"/>
<dbReference type="Pfam" id="PF03372">
    <property type="entry name" value="Exo_endo_phos"/>
    <property type="match status" value="1"/>
</dbReference>
<dbReference type="Proteomes" id="UP000679992">
    <property type="component" value="Unassembled WGS sequence"/>
</dbReference>
<dbReference type="GO" id="GO:0004519">
    <property type="term" value="F:endonuclease activity"/>
    <property type="evidence" value="ECO:0007669"/>
    <property type="project" value="UniProtKB-KW"/>
</dbReference>
<keyword evidence="3" id="KW-1185">Reference proteome</keyword>
<dbReference type="CDD" id="cd09083">
    <property type="entry name" value="EEP-1"/>
    <property type="match status" value="1"/>
</dbReference>
<comment type="caution">
    <text evidence="2">The sequence shown here is derived from an EMBL/GenBank/DDBJ whole genome shotgun (WGS) entry which is preliminary data.</text>
</comment>
<evidence type="ECO:0000313" key="2">
    <source>
        <dbReference type="EMBL" id="GIP55488.1"/>
    </source>
</evidence>
<keyword evidence="2" id="KW-0378">Hydrolase</keyword>
<dbReference type="PANTHER" id="PTHR12121:SF36">
    <property type="entry name" value="ENDONUCLEASE_EXONUCLEASE_PHOSPHATASE DOMAIN-CONTAINING PROTEIN"/>
    <property type="match status" value="1"/>
</dbReference>
<evidence type="ECO:0000313" key="3">
    <source>
        <dbReference type="Proteomes" id="UP000679992"/>
    </source>
</evidence>
<evidence type="ECO:0000259" key="1">
    <source>
        <dbReference type="Pfam" id="PF03372"/>
    </source>
</evidence>
<protein>
    <submittedName>
        <fullName evidence="2">Endonuclease</fullName>
    </submittedName>
</protein>
<accession>A0ABQ4MHL7</accession>
<dbReference type="RefSeq" id="WP_213656420.1">
    <property type="nucleotide sequence ID" value="NZ_BOSL01000019.1"/>
</dbReference>
<dbReference type="InterPro" id="IPR005135">
    <property type="entry name" value="Endo/exonuclease/phosphatase"/>
</dbReference>
<organism evidence="2 3">
    <name type="scientific">Paenibacillus vini</name>
    <dbReference type="NCBI Taxonomy" id="1476024"/>
    <lineage>
        <taxon>Bacteria</taxon>
        <taxon>Bacillati</taxon>
        <taxon>Bacillota</taxon>
        <taxon>Bacilli</taxon>
        <taxon>Bacillales</taxon>
        <taxon>Paenibacillaceae</taxon>
        <taxon>Paenibacillus</taxon>
    </lineage>
</organism>
<feature type="domain" description="Endonuclease/exonuclease/phosphatase" evidence="1">
    <location>
        <begin position="16"/>
        <end position="259"/>
    </location>
</feature>
<dbReference type="PANTHER" id="PTHR12121">
    <property type="entry name" value="CARBON CATABOLITE REPRESSOR PROTEIN 4"/>
    <property type="match status" value="1"/>
</dbReference>
<keyword evidence="2" id="KW-0255">Endonuclease</keyword>
<dbReference type="EMBL" id="BOSL01000019">
    <property type="protein sequence ID" value="GIP55488.1"/>
    <property type="molecule type" value="Genomic_DNA"/>
</dbReference>
<reference evidence="2 3" key="1">
    <citation type="submission" date="2021-03" db="EMBL/GenBank/DDBJ databases">
        <title>Antimicrobial resistance genes in bacteria isolated from Japanese honey, and their potential for conferring macrolide and lincosamide resistance in the American foulbrood pathogen Paenibacillus larvae.</title>
        <authorList>
            <person name="Okamoto M."/>
            <person name="Kumagai M."/>
            <person name="Kanamori H."/>
            <person name="Takamatsu D."/>
        </authorList>
    </citation>
    <scope>NUCLEOTIDE SEQUENCE [LARGE SCALE GENOMIC DNA]</scope>
    <source>
        <strain evidence="2 3">J42TS3</strain>
    </source>
</reference>
<dbReference type="InterPro" id="IPR036691">
    <property type="entry name" value="Endo/exonu/phosph_ase_sf"/>
</dbReference>
<keyword evidence="2" id="KW-0540">Nuclease</keyword>
<gene>
    <name evidence="2" type="ORF">J42TS3_45230</name>
</gene>
<dbReference type="InterPro" id="IPR050410">
    <property type="entry name" value="CCR4/nocturin_mRNA_transcr"/>
</dbReference>